<keyword evidence="2" id="KW-1185">Reference proteome</keyword>
<organism evidence="1 2">
    <name type="scientific">Secundilactobacillus angelensis</name>
    <dbReference type="NCBI Taxonomy" id="2722706"/>
    <lineage>
        <taxon>Bacteria</taxon>
        <taxon>Bacillati</taxon>
        <taxon>Bacillota</taxon>
        <taxon>Bacilli</taxon>
        <taxon>Lactobacillales</taxon>
        <taxon>Lactobacillaceae</taxon>
        <taxon>Secundilactobacillus</taxon>
    </lineage>
</organism>
<dbReference type="Gene3D" id="3.30.1330.30">
    <property type="match status" value="1"/>
</dbReference>
<proteinExistence type="predicted"/>
<name>A0ABX1L060_9LACO</name>
<gene>
    <name evidence="1" type="ORF">HC026_05840</name>
</gene>
<evidence type="ECO:0000313" key="2">
    <source>
        <dbReference type="Proteomes" id="UP000763447"/>
    </source>
</evidence>
<evidence type="ECO:0000313" key="1">
    <source>
        <dbReference type="EMBL" id="NLR18443.1"/>
    </source>
</evidence>
<dbReference type="SUPFAM" id="SSF160515">
    <property type="entry name" value="YueI-like"/>
    <property type="match status" value="1"/>
</dbReference>
<dbReference type="EMBL" id="JAAXLJ010000007">
    <property type="protein sequence ID" value="NLR18443.1"/>
    <property type="molecule type" value="Genomic_DNA"/>
</dbReference>
<accession>A0ABX1L060</accession>
<comment type="caution">
    <text evidence="1">The sequence shown here is derived from an EMBL/GenBank/DDBJ whole genome shotgun (WGS) entry which is preliminary data.</text>
</comment>
<sequence>MPDKDQMTSHLDNAIYGPPKLHPDEQRTYLGTFRERVSLLMSIQQLQGTEYLSAFQAELKTHPDYQVIFNGHTGMTALKPYLQIAGQLQRAFTIVQDDFYGNKPTDSGLVVISKTAINQYPIKVEDKAAQEPAIEQPEAKAQPAQTTLWAKMKKHLGL</sequence>
<dbReference type="InterPro" id="IPR029064">
    <property type="entry name" value="Ribosomal_eL30-like_sf"/>
</dbReference>
<dbReference type="Pfam" id="PF07997">
    <property type="entry name" value="DUF1694"/>
    <property type="match status" value="1"/>
</dbReference>
<dbReference type="PIRSF" id="PIRSF034303">
    <property type="entry name" value="DUF1694"/>
    <property type="match status" value="1"/>
</dbReference>
<protein>
    <submittedName>
        <fullName evidence="1">YueI family protein</fullName>
    </submittedName>
</protein>
<dbReference type="Proteomes" id="UP000763447">
    <property type="component" value="Unassembled WGS sequence"/>
</dbReference>
<dbReference type="RefSeq" id="WP_168925055.1">
    <property type="nucleotide sequence ID" value="NZ_JAAXLJ010000007.1"/>
</dbReference>
<dbReference type="InterPro" id="IPR012543">
    <property type="entry name" value="DUF1694"/>
</dbReference>
<reference evidence="1 2" key="1">
    <citation type="submission" date="2020-04" db="EMBL/GenBank/DDBJ databases">
        <title>A novel species of genus Lactobacillus that was isolated from fermented food Zha-chili.</title>
        <authorList>
            <person name="Zhang Z."/>
        </authorList>
    </citation>
    <scope>NUCLEOTIDE SEQUENCE [LARGE SCALE GENOMIC DNA]</scope>
    <source>
        <strain evidence="2">HBUAS51383</strain>
    </source>
</reference>